<dbReference type="InterPro" id="IPR022417">
    <property type="entry name" value="Porphobilin_deaminase_N"/>
</dbReference>
<accession>A0A1M5B1L0</accession>
<proteinExistence type="inferred from homology"/>
<dbReference type="OrthoDB" id="9810298at2"/>
<dbReference type="PANTHER" id="PTHR11557">
    <property type="entry name" value="PORPHOBILINOGEN DEAMINASE"/>
    <property type="match status" value="1"/>
</dbReference>
<dbReference type="InterPro" id="IPR022418">
    <property type="entry name" value="Porphobilinogen_deaminase_C"/>
</dbReference>
<dbReference type="GO" id="GO:0005737">
    <property type="term" value="C:cytoplasm"/>
    <property type="evidence" value="ECO:0007669"/>
    <property type="project" value="UniProtKB-UniRule"/>
</dbReference>
<dbReference type="Proteomes" id="UP000184048">
    <property type="component" value="Unassembled WGS sequence"/>
</dbReference>
<dbReference type="RefSeq" id="WP_072835601.1">
    <property type="nucleotide sequence ID" value="NZ_FQUU01000009.1"/>
</dbReference>
<dbReference type="GO" id="GO:0006783">
    <property type="term" value="P:heme biosynthetic process"/>
    <property type="evidence" value="ECO:0007669"/>
    <property type="project" value="TreeGrafter"/>
</dbReference>
<organism evidence="12 13">
    <name type="scientific">Flavisolibacter ginsengisoli DSM 18119</name>
    <dbReference type="NCBI Taxonomy" id="1121884"/>
    <lineage>
        <taxon>Bacteria</taxon>
        <taxon>Pseudomonadati</taxon>
        <taxon>Bacteroidota</taxon>
        <taxon>Chitinophagia</taxon>
        <taxon>Chitinophagales</taxon>
        <taxon>Chitinophagaceae</taxon>
        <taxon>Flavisolibacter</taxon>
    </lineage>
</organism>
<sequence length="326" mass="35692">MSTVLRIGTRDSELAVWQATLVQNQLKELGVQSELVYLKSEGDIDTITPLYALGVQGVFTKVLDAALLNNRIDIAVHSMKDVPTQMAQGLQQAAVLKRANYKDIFVYKEESTPAALGYNNGKWNGDNDDNSLDFTIATGSVRRIAQWLHRYPSHKVENLRGNVNTRLRKVKEHNWKGAIFAAAGLERIGLRPATSIDLDWMLPAPAQGAIMIACREGDEFALESCRSLDDESTAICTCVERDFLSALMGGCSTPISALAELNNGEIYFKGNIVSPDGKYKAVVEKRLLKEQWHEAGRLAAASILANGGQAIINSIRKTGLTTNGND</sequence>
<dbReference type="CDD" id="cd13647">
    <property type="entry name" value="PBP2_PBGD_2"/>
    <property type="match status" value="1"/>
</dbReference>
<evidence type="ECO:0000313" key="12">
    <source>
        <dbReference type="EMBL" id="SHF36339.1"/>
    </source>
</evidence>
<evidence type="ECO:0000256" key="8">
    <source>
        <dbReference type="ARBA" id="ARBA00048169"/>
    </source>
</evidence>
<dbReference type="Gene3D" id="3.40.190.10">
    <property type="entry name" value="Periplasmic binding protein-like II"/>
    <property type="match status" value="2"/>
</dbReference>
<evidence type="ECO:0000256" key="7">
    <source>
        <dbReference type="ARBA" id="ARBA00023244"/>
    </source>
</evidence>
<feature type="domain" description="Porphobilinogen deaminase N-terminal" evidence="10">
    <location>
        <begin position="5"/>
        <end position="220"/>
    </location>
</feature>
<dbReference type="PIRSF" id="PIRSF001438">
    <property type="entry name" value="4pyrrol_synth_OHMeBilane_synth"/>
    <property type="match status" value="1"/>
</dbReference>
<gene>
    <name evidence="12" type="ORF">SAMN02745131_02445</name>
</gene>
<dbReference type="EC" id="2.5.1.61" evidence="9"/>
<keyword evidence="13" id="KW-1185">Reference proteome</keyword>
<comment type="subunit">
    <text evidence="5">Monomer.</text>
</comment>
<feature type="domain" description="Porphobilinogen deaminase C-terminal" evidence="11">
    <location>
        <begin position="235"/>
        <end position="299"/>
    </location>
</feature>
<evidence type="ECO:0000256" key="3">
    <source>
        <dbReference type="ARBA" id="ARBA00004735"/>
    </source>
</evidence>
<protein>
    <recommendedName>
        <fullName evidence="9">Hydroxymethylbilane synthase</fullName>
        <ecNumber evidence="9">2.5.1.61</ecNumber>
    </recommendedName>
</protein>
<dbReference type="InterPro" id="IPR022419">
    <property type="entry name" value="Porphobilin_deaminase_cofac_BS"/>
</dbReference>
<evidence type="ECO:0000259" key="11">
    <source>
        <dbReference type="Pfam" id="PF03900"/>
    </source>
</evidence>
<dbReference type="STRING" id="1121884.SAMN02745131_02445"/>
<dbReference type="NCBIfam" id="TIGR00212">
    <property type="entry name" value="hemC"/>
    <property type="match status" value="1"/>
</dbReference>
<dbReference type="Pfam" id="PF03900">
    <property type="entry name" value="Porphobil_deamC"/>
    <property type="match status" value="1"/>
</dbReference>
<dbReference type="SUPFAM" id="SSF53850">
    <property type="entry name" value="Periplasmic binding protein-like II"/>
    <property type="match status" value="1"/>
</dbReference>
<dbReference type="PROSITE" id="PS00533">
    <property type="entry name" value="PORPHOBILINOGEN_DEAM"/>
    <property type="match status" value="1"/>
</dbReference>
<dbReference type="Gene3D" id="3.30.160.40">
    <property type="entry name" value="Porphobilinogen deaminase, C-terminal domain"/>
    <property type="match status" value="1"/>
</dbReference>
<dbReference type="PRINTS" id="PR00151">
    <property type="entry name" value="PORPHBDMNASE"/>
</dbReference>
<evidence type="ECO:0000313" key="13">
    <source>
        <dbReference type="Proteomes" id="UP000184048"/>
    </source>
</evidence>
<comment type="cofactor">
    <cofactor evidence="1">
        <name>dipyrromethane</name>
        <dbReference type="ChEBI" id="CHEBI:60342"/>
    </cofactor>
</comment>
<evidence type="ECO:0000256" key="6">
    <source>
        <dbReference type="ARBA" id="ARBA00022679"/>
    </source>
</evidence>
<evidence type="ECO:0000256" key="5">
    <source>
        <dbReference type="ARBA" id="ARBA00011245"/>
    </source>
</evidence>
<dbReference type="AlphaFoldDB" id="A0A1M5B1L0"/>
<comment type="similarity">
    <text evidence="4">Belongs to the HMBS family.</text>
</comment>
<comment type="catalytic activity">
    <reaction evidence="8">
        <text>4 porphobilinogen + H2O = hydroxymethylbilane + 4 NH4(+)</text>
        <dbReference type="Rhea" id="RHEA:13185"/>
        <dbReference type="ChEBI" id="CHEBI:15377"/>
        <dbReference type="ChEBI" id="CHEBI:28938"/>
        <dbReference type="ChEBI" id="CHEBI:57845"/>
        <dbReference type="ChEBI" id="CHEBI:58126"/>
        <dbReference type="EC" id="2.5.1.61"/>
    </reaction>
</comment>
<dbReference type="EMBL" id="FQUU01000009">
    <property type="protein sequence ID" value="SHF36339.1"/>
    <property type="molecule type" value="Genomic_DNA"/>
</dbReference>
<dbReference type="SUPFAM" id="SSF54782">
    <property type="entry name" value="Porphobilinogen deaminase (hydroxymethylbilane synthase), C-terminal domain"/>
    <property type="match status" value="1"/>
</dbReference>
<keyword evidence="6" id="KW-0808">Transferase</keyword>
<evidence type="ECO:0000259" key="10">
    <source>
        <dbReference type="Pfam" id="PF01379"/>
    </source>
</evidence>
<reference evidence="12 13" key="1">
    <citation type="submission" date="2016-11" db="EMBL/GenBank/DDBJ databases">
        <authorList>
            <person name="Jaros S."/>
            <person name="Januszkiewicz K."/>
            <person name="Wedrychowicz H."/>
        </authorList>
    </citation>
    <scope>NUCLEOTIDE SEQUENCE [LARGE SCALE GENOMIC DNA]</scope>
    <source>
        <strain evidence="12 13">DSM 18119</strain>
    </source>
</reference>
<comment type="pathway">
    <text evidence="3">Porphyrin-containing compound metabolism; protoporphyrin-IX biosynthesis; coproporphyrinogen-III from 5-aminolevulinate: step 2/4.</text>
</comment>
<evidence type="ECO:0000256" key="1">
    <source>
        <dbReference type="ARBA" id="ARBA00001916"/>
    </source>
</evidence>
<dbReference type="Pfam" id="PF01379">
    <property type="entry name" value="Porphobil_deam"/>
    <property type="match status" value="1"/>
</dbReference>
<dbReference type="InterPro" id="IPR036803">
    <property type="entry name" value="Porphobilinogen_deaminase_C_sf"/>
</dbReference>
<comment type="function">
    <text evidence="2">Tetrapolymerization of the monopyrrole PBG into the hydroxymethylbilane pre-uroporphyrinogen in several discrete steps.</text>
</comment>
<evidence type="ECO:0000256" key="2">
    <source>
        <dbReference type="ARBA" id="ARBA00002869"/>
    </source>
</evidence>
<dbReference type="PANTHER" id="PTHR11557:SF0">
    <property type="entry name" value="PORPHOBILINOGEN DEAMINASE"/>
    <property type="match status" value="1"/>
</dbReference>
<evidence type="ECO:0000256" key="4">
    <source>
        <dbReference type="ARBA" id="ARBA00005638"/>
    </source>
</evidence>
<dbReference type="GO" id="GO:0004418">
    <property type="term" value="F:hydroxymethylbilane synthase activity"/>
    <property type="evidence" value="ECO:0007669"/>
    <property type="project" value="UniProtKB-UniRule"/>
</dbReference>
<evidence type="ECO:0000256" key="9">
    <source>
        <dbReference type="NCBIfam" id="TIGR00212"/>
    </source>
</evidence>
<dbReference type="InterPro" id="IPR000860">
    <property type="entry name" value="HemC"/>
</dbReference>
<name>A0A1M5B1L0_9BACT</name>
<keyword evidence="7" id="KW-0627">Porphyrin biosynthesis</keyword>